<dbReference type="Gene3D" id="2.60.120.650">
    <property type="entry name" value="Cupin"/>
    <property type="match status" value="1"/>
</dbReference>
<dbReference type="Proteomes" id="UP000663882">
    <property type="component" value="Unassembled WGS sequence"/>
</dbReference>
<protein>
    <recommendedName>
        <fullName evidence="1">JmjC domain-containing protein</fullName>
    </recommendedName>
</protein>
<proteinExistence type="predicted"/>
<feature type="domain" description="JmjC" evidence="1">
    <location>
        <begin position="1"/>
        <end position="159"/>
    </location>
</feature>
<accession>A0A814Z8I6</accession>
<dbReference type="OrthoDB" id="8951118at2759"/>
<dbReference type="Pfam" id="PF02373">
    <property type="entry name" value="JmjC"/>
    <property type="match status" value="1"/>
</dbReference>
<dbReference type="PROSITE" id="PS51184">
    <property type="entry name" value="JMJC"/>
    <property type="match status" value="1"/>
</dbReference>
<dbReference type="GO" id="GO:0005634">
    <property type="term" value="C:nucleus"/>
    <property type="evidence" value="ECO:0007669"/>
    <property type="project" value="TreeGrafter"/>
</dbReference>
<dbReference type="GO" id="GO:0000785">
    <property type="term" value="C:chromatin"/>
    <property type="evidence" value="ECO:0007669"/>
    <property type="project" value="TreeGrafter"/>
</dbReference>
<comment type="caution">
    <text evidence="2">The sequence shown here is derived from an EMBL/GenBank/DDBJ whole genome shotgun (WGS) entry which is preliminary data.</text>
</comment>
<dbReference type="SMART" id="SM00558">
    <property type="entry name" value="JmjC"/>
    <property type="match status" value="1"/>
</dbReference>
<evidence type="ECO:0000259" key="1">
    <source>
        <dbReference type="PROSITE" id="PS51184"/>
    </source>
</evidence>
<dbReference type="AlphaFoldDB" id="A0A814Z8I6"/>
<gene>
    <name evidence="2" type="ORF">RFH988_LOCUS26642</name>
</gene>
<dbReference type="PANTHER" id="PTHR10694">
    <property type="entry name" value="LYSINE-SPECIFIC DEMETHYLASE"/>
    <property type="match status" value="1"/>
</dbReference>
<evidence type="ECO:0000313" key="2">
    <source>
        <dbReference type="EMBL" id="CAF1240476.1"/>
    </source>
</evidence>
<organism evidence="2 3">
    <name type="scientific">Rotaria sordida</name>
    <dbReference type="NCBI Taxonomy" id="392033"/>
    <lineage>
        <taxon>Eukaryota</taxon>
        <taxon>Metazoa</taxon>
        <taxon>Spiralia</taxon>
        <taxon>Gnathifera</taxon>
        <taxon>Rotifera</taxon>
        <taxon>Eurotatoria</taxon>
        <taxon>Bdelloidea</taxon>
        <taxon>Philodinida</taxon>
        <taxon>Philodinidae</taxon>
        <taxon>Rotaria</taxon>
    </lineage>
</organism>
<sequence length="209" mass="24060">MSRSYFDMHRFPHQSLLKLGGTKVTRQFIPCVRRAHGPGSIFPMTSAQQRLFSIDYHHEGGAHHWHIIPTGEREILQGIIDQYKPTICLDHGQLLIDPLILDKNHIRYHRVIQHPNEFIVLSAGTLAQSFTEDASWSESVAFALPSWIEEGHANVSVPRCQCDIPRDFLPEIIDVTLFRPEFIRRYINSHLNVTTDNKSPTLKGSWLYL</sequence>
<dbReference type="EMBL" id="CAJNOO010002145">
    <property type="protein sequence ID" value="CAF1240476.1"/>
    <property type="molecule type" value="Genomic_DNA"/>
</dbReference>
<evidence type="ECO:0000313" key="3">
    <source>
        <dbReference type="Proteomes" id="UP000663882"/>
    </source>
</evidence>
<dbReference type="GO" id="GO:0010468">
    <property type="term" value="P:regulation of gene expression"/>
    <property type="evidence" value="ECO:0007669"/>
    <property type="project" value="TreeGrafter"/>
</dbReference>
<name>A0A814Z8I6_9BILA</name>
<dbReference type="InterPro" id="IPR003347">
    <property type="entry name" value="JmjC_dom"/>
</dbReference>
<reference evidence="2" key="1">
    <citation type="submission" date="2021-02" db="EMBL/GenBank/DDBJ databases">
        <authorList>
            <person name="Nowell W R."/>
        </authorList>
    </citation>
    <scope>NUCLEOTIDE SEQUENCE</scope>
</reference>
<dbReference type="GO" id="GO:0032452">
    <property type="term" value="F:histone demethylase activity"/>
    <property type="evidence" value="ECO:0007669"/>
    <property type="project" value="TreeGrafter"/>
</dbReference>